<dbReference type="EMBL" id="CAKKNE010000001">
    <property type="protein sequence ID" value="CAH0366591.1"/>
    <property type="molecule type" value="Genomic_DNA"/>
</dbReference>
<keyword evidence="2" id="KW-1185">Reference proteome</keyword>
<comment type="caution">
    <text evidence="1">The sequence shown here is derived from an EMBL/GenBank/DDBJ whole genome shotgun (WGS) entry which is preliminary data.</text>
</comment>
<sequence>MLLRRILLTKGSSCSILRASAARRHPLQRSLITAMEAPPTLLDDLANLMRNVPNYQKKIPDVDAYVASIDIPETVEGPVGGCEQPETRFVRRASPEGQAIVAAQLKRERETELRAMETDPALEAAAPVQPEAAPVVVPTPAPAIAADATLSQHQRAATASGLARQELARLERAFWKALVGTDLTRWQDMENDWDGSKACPPFDIVSPKSGQPGRALTFYEGDIPDGLSLEDMRKKHCTTDKMKADWAVAAAFSLLARNLYKAEHEAYDNMLQLSKANGFNGGTRGREERVRYGDDAAYSSLIRELVEKQLLQDKKTYYGNSKESLKYQIAKCDDILDALAAPFEDLDGSALVKIKTFDGRRQFVSPVAPSDLPCFKGQPRKTNIDHVDGGWKGAVLAVRKLLIRRLCDEALNKRFPGIEFYLDSKNAAVRAYIDAYIPSALCHDPRGRTVFRLKFEVDPITWHRMSRTEQQGLEVDRIRRVLLKGAMQALSDDEVELEGPDAVRLALLQERYPGLTFKRAASFVKHACGRFSAKFLDRGVIEMVIDHIGLATVQGKDDGKWYREVGFRGLLPEVENRYASGYEWMKILGLEEYCRDYLANPLYKTGYKTDHGEVVAAAFEKEYGPNPFKWNL</sequence>
<evidence type="ECO:0000313" key="1">
    <source>
        <dbReference type="EMBL" id="CAH0366591.1"/>
    </source>
</evidence>
<accession>A0A8J2SAI3</accession>
<gene>
    <name evidence="1" type="ORF">PECAL_1P30900</name>
</gene>
<protein>
    <submittedName>
        <fullName evidence="1">Uncharacterized protein</fullName>
    </submittedName>
</protein>
<evidence type="ECO:0000313" key="2">
    <source>
        <dbReference type="Proteomes" id="UP000789595"/>
    </source>
</evidence>
<dbReference type="AlphaFoldDB" id="A0A8J2SAI3"/>
<organism evidence="1 2">
    <name type="scientific">Pelagomonas calceolata</name>
    <dbReference type="NCBI Taxonomy" id="35677"/>
    <lineage>
        <taxon>Eukaryota</taxon>
        <taxon>Sar</taxon>
        <taxon>Stramenopiles</taxon>
        <taxon>Ochrophyta</taxon>
        <taxon>Pelagophyceae</taxon>
        <taxon>Pelagomonadales</taxon>
        <taxon>Pelagomonadaceae</taxon>
        <taxon>Pelagomonas</taxon>
    </lineage>
</organism>
<name>A0A8J2SAI3_9STRA</name>
<proteinExistence type="predicted"/>
<reference evidence="1" key="1">
    <citation type="submission" date="2021-11" db="EMBL/GenBank/DDBJ databases">
        <authorList>
            <consortium name="Genoscope - CEA"/>
            <person name="William W."/>
        </authorList>
    </citation>
    <scope>NUCLEOTIDE SEQUENCE</scope>
</reference>
<dbReference type="Proteomes" id="UP000789595">
    <property type="component" value="Unassembled WGS sequence"/>
</dbReference>